<dbReference type="PANTHER" id="PTHR33395:SF22">
    <property type="entry name" value="REVERSE TRANSCRIPTASE DOMAIN-CONTAINING PROTEIN"/>
    <property type="match status" value="1"/>
</dbReference>
<dbReference type="EMBL" id="CALNXJ010000060">
    <property type="protein sequence ID" value="CAH3156171.1"/>
    <property type="molecule type" value="Genomic_DNA"/>
</dbReference>
<dbReference type="InterPro" id="IPR036691">
    <property type="entry name" value="Endo/exonu/phosph_ase_sf"/>
</dbReference>
<reference evidence="2 3" key="1">
    <citation type="submission" date="2022-05" db="EMBL/GenBank/DDBJ databases">
        <authorList>
            <consortium name="Genoscope - CEA"/>
            <person name="William W."/>
        </authorList>
    </citation>
    <scope>NUCLEOTIDE SEQUENCE [LARGE SCALE GENOMIC DNA]</scope>
</reference>
<keyword evidence="3" id="KW-1185">Reference proteome</keyword>
<proteinExistence type="predicted"/>
<dbReference type="Pfam" id="PF03372">
    <property type="entry name" value="Exo_endo_phos"/>
    <property type="match status" value="1"/>
</dbReference>
<evidence type="ECO:0000313" key="2">
    <source>
        <dbReference type="EMBL" id="CAH3156171.1"/>
    </source>
</evidence>
<protein>
    <recommendedName>
        <fullName evidence="1">Endonuclease/exonuclease/phosphatase domain-containing protein</fullName>
    </recommendedName>
</protein>
<evidence type="ECO:0000313" key="3">
    <source>
        <dbReference type="Proteomes" id="UP001159428"/>
    </source>
</evidence>
<gene>
    <name evidence="2" type="ORF">PMEA_00029330</name>
</gene>
<comment type="caution">
    <text evidence="2">The sequence shown here is derived from an EMBL/GenBank/DDBJ whole genome shotgun (WGS) entry which is preliminary data.</text>
</comment>
<evidence type="ECO:0000259" key="1">
    <source>
        <dbReference type="Pfam" id="PF03372"/>
    </source>
</evidence>
<dbReference type="GO" id="GO:0031012">
    <property type="term" value="C:extracellular matrix"/>
    <property type="evidence" value="ECO:0007669"/>
    <property type="project" value="TreeGrafter"/>
</dbReference>
<sequence length="251" mass="29714">TDNFGFDILAITETHLNSSDRDQDLHIDGLEFIRRDRPKCKGGGCILYYSEHLKATHCKDLINDNLEAAWIQVKFPSYNTLFGVVYRSEILSINFFDNLHFTLEKAWMKSNNIFLLGDFNYHCLTYATLKLNRKRPPPKIIRIRNFKHFNDKDFKTDIERIPFHMTTVFEDKDDSLWAWEQLLNSVCGQHAPHRVVKARSVSSPWINKQIKLKMNRRFKLFKKAIETKEADKWADYKKLRNEITSDIRKAK</sequence>
<feature type="domain" description="Endonuclease/exonuclease/phosphatase" evidence="1">
    <location>
        <begin position="5"/>
        <end position="128"/>
    </location>
</feature>
<dbReference type="Gene3D" id="3.60.10.10">
    <property type="entry name" value="Endonuclease/exonuclease/phosphatase"/>
    <property type="match status" value="1"/>
</dbReference>
<accession>A0AAU9XSC0</accession>
<dbReference type="PANTHER" id="PTHR33395">
    <property type="entry name" value="TRANSCRIPTASE, PUTATIVE-RELATED-RELATED"/>
    <property type="match status" value="1"/>
</dbReference>
<dbReference type="SUPFAM" id="SSF56219">
    <property type="entry name" value="DNase I-like"/>
    <property type="match status" value="1"/>
</dbReference>
<organism evidence="2 3">
    <name type="scientific">Pocillopora meandrina</name>
    <dbReference type="NCBI Taxonomy" id="46732"/>
    <lineage>
        <taxon>Eukaryota</taxon>
        <taxon>Metazoa</taxon>
        <taxon>Cnidaria</taxon>
        <taxon>Anthozoa</taxon>
        <taxon>Hexacorallia</taxon>
        <taxon>Scleractinia</taxon>
        <taxon>Astrocoeniina</taxon>
        <taxon>Pocilloporidae</taxon>
        <taxon>Pocillopora</taxon>
    </lineage>
</organism>
<dbReference type="Proteomes" id="UP001159428">
    <property type="component" value="Unassembled WGS sequence"/>
</dbReference>
<dbReference type="GO" id="GO:0003824">
    <property type="term" value="F:catalytic activity"/>
    <property type="evidence" value="ECO:0007669"/>
    <property type="project" value="InterPro"/>
</dbReference>
<dbReference type="AlphaFoldDB" id="A0AAU9XSC0"/>
<name>A0AAU9XSC0_9CNID</name>
<dbReference type="InterPro" id="IPR005135">
    <property type="entry name" value="Endo/exonuclease/phosphatase"/>
</dbReference>
<feature type="non-terminal residue" evidence="2">
    <location>
        <position position="1"/>
    </location>
</feature>